<dbReference type="PATRIC" id="fig|197221.4.peg.1851"/>
<evidence type="ECO:0000313" key="3">
    <source>
        <dbReference type="Proteomes" id="UP000000440"/>
    </source>
</evidence>
<evidence type="ECO:0000259" key="1">
    <source>
        <dbReference type="Pfam" id="PF04248"/>
    </source>
</evidence>
<sequence>MAKAVWKGVTLAESDRYEVVEGNVYFPPETLNLTYFQPSDTHTVCGWKGTASYYHIVVNGEVNRDAAWYYPDPKPAAAHIKGYVAFWRGVQVTRSGEESPHG</sequence>
<dbReference type="PANTHER" id="PTHR34310">
    <property type="entry name" value="DUF427 DOMAIN PROTEIN (AFU_ORTHOLOGUE AFUA_3G02220)"/>
    <property type="match status" value="1"/>
</dbReference>
<organism evidence="2 3">
    <name type="scientific">Thermosynechococcus vestitus (strain NIES-2133 / IAM M-273 / BP-1)</name>
    <dbReference type="NCBI Taxonomy" id="197221"/>
    <lineage>
        <taxon>Bacteria</taxon>
        <taxon>Bacillati</taxon>
        <taxon>Cyanobacteriota</taxon>
        <taxon>Cyanophyceae</taxon>
        <taxon>Acaryochloridales</taxon>
        <taxon>Thermosynechococcaceae</taxon>
        <taxon>Thermosynechococcus</taxon>
    </lineage>
</organism>
<dbReference type="AlphaFoldDB" id="Q8DI22"/>
<dbReference type="InterPro" id="IPR007361">
    <property type="entry name" value="DUF427"/>
</dbReference>
<dbReference type="Proteomes" id="UP000000440">
    <property type="component" value="Chromosome"/>
</dbReference>
<evidence type="ECO:0000313" key="2">
    <source>
        <dbReference type="EMBL" id="BAC09322.1"/>
    </source>
</evidence>
<accession>Q8DI22</accession>
<dbReference type="InterPro" id="IPR038694">
    <property type="entry name" value="DUF427_sf"/>
</dbReference>
<dbReference type="STRING" id="197221.gene:10748375"/>
<dbReference type="Pfam" id="PF04248">
    <property type="entry name" value="NTP_transf_9"/>
    <property type="match status" value="1"/>
</dbReference>
<feature type="domain" description="DUF427" evidence="1">
    <location>
        <begin position="3"/>
        <end position="88"/>
    </location>
</feature>
<proteinExistence type="predicted"/>
<dbReference type="PANTHER" id="PTHR34310:SF5">
    <property type="entry name" value="DUF427 DOMAIN PROTEIN (AFU_ORTHOLOGUE AFUA_3G02220)"/>
    <property type="match status" value="1"/>
</dbReference>
<dbReference type="EMBL" id="BA000039">
    <property type="protein sequence ID" value="BAC09322.1"/>
    <property type="molecule type" value="Genomic_DNA"/>
</dbReference>
<dbReference type="eggNOG" id="COG2343">
    <property type="taxonomic scope" value="Bacteria"/>
</dbReference>
<reference evidence="2 3" key="1">
    <citation type="journal article" date="2002" name="DNA Res.">
        <title>Complete genome structure of the thermophilic cyanobacterium Thermosynechococcus elongatus BP-1.</title>
        <authorList>
            <person name="Nakamura Y."/>
            <person name="Kaneko T."/>
            <person name="Sato S."/>
            <person name="Ikeuchi M."/>
            <person name="Katoh H."/>
            <person name="Sasamoto S."/>
            <person name="Watanabe A."/>
            <person name="Iriguchi M."/>
            <person name="Kawashima K."/>
            <person name="Kimura T."/>
            <person name="Kishida Y."/>
            <person name="Kiyokawa C."/>
            <person name="Kohara M."/>
            <person name="Matsumoto M."/>
            <person name="Matsuno A."/>
            <person name="Nakazaki N."/>
            <person name="Shimpo S."/>
            <person name="Sugimoto M."/>
            <person name="Takeuchi C."/>
            <person name="Yamada M."/>
            <person name="Tabata S."/>
        </authorList>
    </citation>
    <scope>NUCLEOTIDE SEQUENCE [LARGE SCALE GENOMIC DNA]</scope>
    <source>
        <strain evidence="3">IAM M-273 / NIES-2133 / BP-1</strain>
    </source>
</reference>
<keyword evidence="3" id="KW-1185">Reference proteome</keyword>
<gene>
    <name evidence="2" type="ordered locus">tlr1770</name>
</gene>
<dbReference type="EnsemblBacteria" id="BAC09322">
    <property type="protein sequence ID" value="BAC09322"/>
    <property type="gene ID" value="BAC09322"/>
</dbReference>
<protein>
    <submittedName>
        <fullName evidence="2">Tlr1770 protein</fullName>
    </submittedName>
</protein>
<dbReference type="KEGG" id="tel:tlr1770"/>
<name>Q8DI22_THEVB</name>
<dbReference type="RefSeq" id="WP_011057607.1">
    <property type="nucleotide sequence ID" value="NC_004113.1"/>
</dbReference>
<dbReference type="Gene3D" id="2.170.150.40">
    <property type="entry name" value="Domain of unknown function (DUF427)"/>
    <property type="match status" value="1"/>
</dbReference>